<evidence type="ECO:0000313" key="1">
    <source>
        <dbReference type="EMBL" id="DAF48973.1"/>
    </source>
</evidence>
<protein>
    <submittedName>
        <fullName evidence="1">Uncharacterized protein</fullName>
    </submittedName>
</protein>
<accession>A0A8S5SDC2</accession>
<dbReference type="EMBL" id="BK032577">
    <property type="protein sequence ID" value="DAF48973.1"/>
    <property type="molecule type" value="Genomic_DNA"/>
</dbReference>
<organism evidence="1">
    <name type="scientific">Siphoviridae sp. ctnpt50</name>
    <dbReference type="NCBI Taxonomy" id="2827941"/>
    <lineage>
        <taxon>Viruses</taxon>
        <taxon>Duplodnaviria</taxon>
        <taxon>Heunggongvirae</taxon>
        <taxon>Uroviricota</taxon>
        <taxon>Caudoviricetes</taxon>
    </lineage>
</organism>
<reference evidence="1" key="1">
    <citation type="journal article" date="2021" name="Proc. Natl. Acad. Sci. U.S.A.">
        <title>A Catalog of Tens of Thousands of Viruses from Human Metagenomes Reveals Hidden Associations with Chronic Diseases.</title>
        <authorList>
            <person name="Tisza M.J."/>
            <person name="Buck C.B."/>
        </authorList>
    </citation>
    <scope>NUCLEOTIDE SEQUENCE</scope>
    <source>
        <strain evidence="1">Ctnpt50</strain>
    </source>
</reference>
<sequence length="72" mass="8764">MYVYDYWMKDGSRKQFLTDNHSFIPDEVCDFIDSHKKEITGAFCDRFYMDIESFLSGDKLEDYQVICKYYEE</sequence>
<proteinExistence type="predicted"/>
<name>A0A8S5SDC2_9CAUD</name>